<name>A0A7E4V2T9_PANRE</name>
<sequence length="277" mass="32026">MTGYPLWKLAYGNRCRLSELAYSSPRYGLQVAAGTASICPTSHQKYQRVDTLTLYYTGTEWIYDAQGFAVIPEQQSPPLCCKGILLVERATEANLRFVDKEYFIAEPRELKLFHNSLTPKLLKEIQSLTFVTNDAETIHICGNTNEQYTFKLSDVTTIFHNVTTMIVENLKISEVWIQDLEMSPKSQLTSIRFDLREEQLKPFAPMQLISFLHEQQQGFHITFKETDVKIKQILDNLKHGLWDVGCSKTDDNGYDEIRRITFLKDGHRETWHLPLVL</sequence>
<dbReference type="WBParaSite" id="Pan_g15754.t1">
    <property type="protein sequence ID" value="Pan_g15754.t1"/>
    <property type="gene ID" value="Pan_g15754"/>
</dbReference>
<dbReference type="Proteomes" id="UP000492821">
    <property type="component" value="Unassembled WGS sequence"/>
</dbReference>
<reference evidence="2" key="2">
    <citation type="submission" date="2020-10" db="UniProtKB">
        <authorList>
            <consortium name="WormBaseParasite"/>
        </authorList>
    </citation>
    <scope>IDENTIFICATION</scope>
</reference>
<dbReference type="AlphaFoldDB" id="A0A7E4V2T9"/>
<protein>
    <submittedName>
        <fullName evidence="2">FTH domain-containing protein</fullName>
    </submittedName>
</protein>
<keyword evidence="1" id="KW-1185">Reference proteome</keyword>
<reference evidence="1" key="1">
    <citation type="journal article" date="2013" name="Genetics">
        <title>The draft genome and transcriptome of Panagrellus redivivus are shaped by the harsh demands of a free-living lifestyle.</title>
        <authorList>
            <person name="Srinivasan J."/>
            <person name="Dillman A.R."/>
            <person name="Macchietto M.G."/>
            <person name="Heikkinen L."/>
            <person name="Lakso M."/>
            <person name="Fracchia K.M."/>
            <person name="Antoshechkin I."/>
            <person name="Mortazavi A."/>
            <person name="Wong G."/>
            <person name="Sternberg P.W."/>
        </authorList>
    </citation>
    <scope>NUCLEOTIDE SEQUENCE [LARGE SCALE GENOMIC DNA]</scope>
    <source>
        <strain evidence="1">MT8872</strain>
    </source>
</reference>
<accession>A0A7E4V2T9</accession>
<organism evidence="1 2">
    <name type="scientific">Panagrellus redivivus</name>
    <name type="common">Microworm</name>
    <dbReference type="NCBI Taxonomy" id="6233"/>
    <lineage>
        <taxon>Eukaryota</taxon>
        <taxon>Metazoa</taxon>
        <taxon>Ecdysozoa</taxon>
        <taxon>Nematoda</taxon>
        <taxon>Chromadorea</taxon>
        <taxon>Rhabditida</taxon>
        <taxon>Tylenchina</taxon>
        <taxon>Panagrolaimomorpha</taxon>
        <taxon>Panagrolaimoidea</taxon>
        <taxon>Panagrolaimidae</taxon>
        <taxon>Panagrellus</taxon>
    </lineage>
</organism>
<proteinExistence type="predicted"/>
<evidence type="ECO:0000313" key="1">
    <source>
        <dbReference type="Proteomes" id="UP000492821"/>
    </source>
</evidence>
<evidence type="ECO:0000313" key="2">
    <source>
        <dbReference type="WBParaSite" id="Pan_g15754.t1"/>
    </source>
</evidence>